<keyword evidence="2" id="KW-1185">Reference proteome</keyword>
<dbReference type="Proteomes" id="UP000265643">
    <property type="component" value="Unassembled WGS sequence"/>
</dbReference>
<sequence length="74" mass="8502">MSDNLYSLFVKKNEYTTLPLYLSHFLVKPCKKQNKNIRKITVIPISKIIVSVPAQSDITPKYIVHTKNKANITI</sequence>
<evidence type="ECO:0000313" key="1">
    <source>
        <dbReference type="EMBL" id="GCA67040.1"/>
    </source>
</evidence>
<comment type="caution">
    <text evidence="1">The sequence shown here is derived from an EMBL/GenBank/DDBJ whole genome shotgun (WGS) entry which is preliminary data.</text>
</comment>
<accession>A0A391P1T2</accession>
<dbReference type="EMBL" id="BHGK01000001">
    <property type="protein sequence ID" value="GCA67040.1"/>
    <property type="molecule type" value="Genomic_DNA"/>
</dbReference>
<name>A0A391P1T2_9FIRM</name>
<gene>
    <name evidence="1" type="ORF">KGMB01110_14760</name>
</gene>
<organism evidence="1 2">
    <name type="scientific">Mediterraneibacter butyricigenes</name>
    <dbReference type="NCBI Taxonomy" id="2316025"/>
    <lineage>
        <taxon>Bacteria</taxon>
        <taxon>Bacillati</taxon>
        <taxon>Bacillota</taxon>
        <taxon>Clostridia</taxon>
        <taxon>Lachnospirales</taxon>
        <taxon>Lachnospiraceae</taxon>
        <taxon>Mediterraneibacter</taxon>
    </lineage>
</organism>
<reference evidence="2" key="1">
    <citation type="submission" date="2018-09" db="EMBL/GenBank/DDBJ databases">
        <title>Draft Genome Sequence of Mediterraneibacter sp. KCTC 15684.</title>
        <authorList>
            <person name="Kim J.S."/>
            <person name="Han K.I."/>
            <person name="Suh M.K."/>
            <person name="Lee K.C."/>
            <person name="Eom M.K."/>
            <person name="Lee J.H."/>
            <person name="Park S.H."/>
            <person name="Kang S.W."/>
            <person name="Park J.E."/>
            <person name="Oh B.S."/>
            <person name="Yu S.Y."/>
            <person name="Choi S.H."/>
            <person name="Lee D.H."/>
            <person name="Yoon H."/>
            <person name="Kim B."/>
            <person name="Yang S.J."/>
            <person name="Lee J.S."/>
        </authorList>
    </citation>
    <scope>NUCLEOTIDE SEQUENCE [LARGE SCALE GENOMIC DNA]</scope>
    <source>
        <strain evidence="2">KCTC 15684</strain>
    </source>
</reference>
<protein>
    <submittedName>
        <fullName evidence="1">Uncharacterized protein</fullName>
    </submittedName>
</protein>
<evidence type="ECO:0000313" key="2">
    <source>
        <dbReference type="Proteomes" id="UP000265643"/>
    </source>
</evidence>
<proteinExistence type="predicted"/>
<dbReference type="AlphaFoldDB" id="A0A391P1T2"/>